<dbReference type="PROSITE" id="PS50995">
    <property type="entry name" value="HTH_MARR_2"/>
    <property type="match status" value="1"/>
</dbReference>
<dbReference type="InterPro" id="IPR000835">
    <property type="entry name" value="HTH_MarR-typ"/>
</dbReference>
<feature type="domain" description="HTH marR-type" evidence="1">
    <location>
        <begin position="11"/>
        <end position="148"/>
    </location>
</feature>
<dbReference type="GO" id="GO:0003700">
    <property type="term" value="F:DNA-binding transcription factor activity"/>
    <property type="evidence" value="ECO:0007669"/>
    <property type="project" value="InterPro"/>
</dbReference>
<dbReference type="InterPro" id="IPR036388">
    <property type="entry name" value="WH-like_DNA-bd_sf"/>
</dbReference>
<evidence type="ECO:0000259" key="1">
    <source>
        <dbReference type="PROSITE" id="PS50995"/>
    </source>
</evidence>
<dbReference type="GO" id="GO:0006950">
    <property type="term" value="P:response to stress"/>
    <property type="evidence" value="ECO:0007669"/>
    <property type="project" value="TreeGrafter"/>
</dbReference>
<dbReference type="Proteomes" id="UP000885680">
    <property type="component" value="Unassembled WGS sequence"/>
</dbReference>
<comment type="caution">
    <text evidence="2">The sequence shown here is derived from an EMBL/GenBank/DDBJ whole genome shotgun (WGS) entry which is preliminary data.</text>
</comment>
<dbReference type="PANTHER" id="PTHR33164:SF43">
    <property type="entry name" value="HTH-TYPE TRANSCRIPTIONAL REPRESSOR YETL"/>
    <property type="match status" value="1"/>
</dbReference>
<organism evidence="2 3">
    <name type="scientific">Aurantimonas coralicida</name>
    <dbReference type="NCBI Taxonomy" id="182270"/>
    <lineage>
        <taxon>Bacteria</taxon>
        <taxon>Pseudomonadati</taxon>
        <taxon>Pseudomonadota</taxon>
        <taxon>Alphaproteobacteria</taxon>
        <taxon>Hyphomicrobiales</taxon>
        <taxon>Aurantimonadaceae</taxon>
        <taxon>Aurantimonas</taxon>
    </lineage>
</organism>
<dbReference type="EMBL" id="DRGN01000241">
    <property type="protein sequence ID" value="HEU01922.1"/>
    <property type="molecule type" value="Genomic_DNA"/>
</dbReference>
<reference evidence="2" key="1">
    <citation type="journal article" date="2020" name="mSystems">
        <title>Genome- and Community-Level Interaction Insights into Carbon Utilization and Element Cycling Functions of Hydrothermarchaeota in Hydrothermal Sediment.</title>
        <authorList>
            <person name="Zhou Z."/>
            <person name="Liu Y."/>
            <person name="Xu W."/>
            <person name="Pan J."/>
            <person name="Luo Z.H."/>
            <person name="Li M."/>
        </authorList>
    </citation>
    <scope>NUCLEOTIDE SEQUENCE</scope>
    <source>
        <strain evidence="2">HyVt-347</strain>
    </source>
</reference>
<gene>
    <name evidence="2" type="ORF">ENH89_16645</name>
</gene>
<evidence type="ECO:0000313" key="2">
    <source>
        <dbReference type="EMBL" id="HEU01922.1"/>
    </source>
</evidence>
<dbReference type="Pfam" id="PF12802">
    <property type="entry name" value="MarR_2"/>
    <property type="match status" value="1"/>
</dbReference>
<dbReference type="SUPFAM" id="SSF46785">
    <property type="entry name" value="Winged helix' DNA-binding domain"/>
    <property type="match status" value="1"/>
</dbReference>
<dbReference type="AlphaFoldDB" id="A0A9C9TI20"/>
<sequence length="148" mass="15697">MAESSAKIEATGRLIFEILRLHGRLIGAGDTLVSSLGLTSARWQLLGTIVGGGCALTVSDIARSLGQSRQSVQRLANELVAEGIVQMTPNPGHRRAPLLSLTPQGAEIYERAEASRLPWTAKLSEALEAYDVDAAAHALAALRSALER</sequence>
<evidence type="ECO:0000313" key="3">
    <source>
        <dbReference type="Proteomes" id="UP000885680"/>
    </source>
</evidence>
<name>A0A9C9TI20_9HYPH</name>
<accession>A0A9C9TI20</accession>
<proteinExistence type="predicted"/>
<dbReference type="InterPro" id="IPR036390">
    <property type="entry name" value="WH_DNA-bd_sf"/>
</dbReference>
<dbReference type="PANTHER" id="PTHR33164">
    <property type="entry name" value="TRANSCRIPTIONAL REGULATOR, MARR FAMILY"/>
    <property type="match status" value="1"/>
</dbReference>
<dbReference type="Gene3D" id="1.10.10.10">
    <property type="entry name" value="Winged helix-like DNA-binding domain superfamily/Winged helix DNA-binding domain"/>
    <property type="match status" value="1"/>
</dbReference>
<dbReference type="InterPro" id="IPR039422">
    <property type="entry name" value="MarR/SlyA-like"/>
</dbReference>
<protein>
    <submittedName>
        <fullName evidence="2">MarR family transcriptional regulator</fullName>
    </submittedName>
</protein>
<dbReference type="SMART" id="SM00347">
    <property type="entry name" value="HTH_MARR"/>
    <property type="match status" value="1"/>
</dbReference>